<organism evidence="4 5">
    <name type="scientific">Polarella glacialis</name>
    <name type="common">Dinoflagellate</name>
    <dbReference type="NCBI Taxonomy" id="89957"/>
    <lineage>
        <taxon>Eukaryota</taxon>
        <taxon>Sar</taxon>
        <taxon>Alveolata</taxon>
        <taxon>Dinophyceae</taxon>
        <taxon>Suessiales</taxon>
        <taxon>Suessiaceae</taxon>
        <taxon>Polarella</taxon>
    </lineage>
</organism>
<sequence length="520" mass="57565">MSPAGSRGLPGWPLPLLLCRQPVQKAFAPTGAQALLLPQRPRSPLKATEDLAAFLAQESRSGSVLAEAGVLVPDRRISAKAGPDRCMSPSPDAGCSWGPASHRGPRENARTGPGPTRELPDCAPSLSDDLAQLAIALAQPPSSHGPFHVQHKEAKSPGTKIQRAKSPKSQIATSPPKKRKEAKAASEAEDAKGAKPVTPTPPKKAYRRRSSALSSDPRAQRPRQSEIERQMQASTPIPERNLSAKPTPKQISSATKEALRSRRSVFLPSSKRRDDEDLSAMAMLAQALEASRASLEVRMAKLASQLRVPLDVLNQAYEVFDVLSDKKIKVMKPGQKEAREFDVFQDAELSEEGFAKVLCTLMNVQDTGELPEGLLHRSFADADTSRNKHIGFLEFALWYSRHGFMENVLLTDQQRELRAIARRNNIPVTEVEQYKRKFDIFDEDDSGAIDYAEFEKLLNLLVKVPAHCELNASRIKRFWMETDKNKDGALDFEAFLHFYQRPSTPHQGSPALPYLRGFFE</sequence>
<evidence type="ECO:0000313" key="5">
    <source>
        <dbReference type="Proteomes" id="UP000626109"/>
    </source>
</evidence>
<dbReference type="SMART" id="SM00054">
    <property type="entry name" value="EFh"/>
    <property type="match status" value="3"/>
</dbReference>
<proteinExistence type="predicted"/>
<gene>
    <name evidence="4" type="ORF">PGLA2088_LOCUS41803</name>
</gene>
<feature type="compositionally biased region" description="Basic and acidic residues" evidence="2">
    <location>
        <begin position="182"/>
        <end position="193"/>
    </location>
</feature>
<dbReference type="CDD" id="cd00051">
    <property type="entry name" value="EFh"/>
    <property type="match status" value="1"/>
</dbReference>
<dbReference type="PROSITE" id="PS00018">
    <property type="entry name" value="EF_HAND_1"/>
    <property type="match status" value="2"/>
</dbReference>
<reference evidence="4" key="1">
    <citation type="submission" date="2021-02" db="EMBL/GenBank/DDBJ databases">
        <authorList>
            <person name="Dougan E. K."/>
            <person name="Rhodes N."/>
            <person name="Thang M."/>
            <person name="Chan C."/>
        </authorList>
    </citation>
    <scope>NUCLEOTIDE SEQUENCE</scope>
</reference>
<dbReference type="InterPro" id="IPR011992">
    <property type="entry name" value="EF-hand-dom_pair"/>
</dbReference>
<dbReference type="Gene3D" id="1.10.238.10">
    <property type="entry name" value="EF-hand"/>
    <property type="match status" value="1"/>
</dbReference>
<feature type="domain" description="EF-hand" evidence="3">
    <location>
        <begin position="429"/>
        <end position="464"/>
    </location>
</feature>
<dbReference type="Proteomes" id="UP000626109">
    <property type="component" value="Unassembled WGS sequence"/>
</dbReference>
<comment type="caution">
    <text evidence="4">The sequence shown here is derived from an EMBL/GenBank/DDBJ whole genome shotgun (WGS) entry which is preliminary data.</text>
</comment>
<protein>
    <recommendedName>
        <fullName evidence="3">EF-hand domain-containing protein</fullName>
    </recommendedName>
</protein>
<dbReference type="InterPro" id="IPR002048">
    <property type="entry name" value="EF_hand_dom"/>
</dbReference>
<dbReference type="AlphaFoldDB" id="A0A813L7U0"/>
<dbReference type="PROSITE" id="PS50222">
    <property type="entry name" value="EF_HAND_2"/>
    <property type="match status" value="2"/>
</dbReference>
<feature type="region of interest" description="Disordered" evidence="2">
    <location>
        <begin position="140"/>
        <end position="262"/>
    </location>
</feature>
<dbReference type="Pfam" id="PF13499">
    <property type="entry name" value="EF-hand_7"/>
    <property type="match status" value="1"/>
</dbReference>
<evidence type="ECO:0000256" key="1">
    <source>
        <dbReference type="ARBA" id="ARBA00022837"/>
    </source>
</evidence>
<evidence type="ECO:0000313" key="4">
    <source>
        <dbReference type="EMBL" id="CAE8721218.1"/>
    </source>
</evidence>
<keyword evidence="1" id="KW-0106">Calcium</keyword>
<dbReference type="EMBL" id="CAJNNW010033997">
    <property type="protein sequence ID" value="CAE8721218.1"/>
    <property type="molecule type" value="Genomic_DNA"/>
</dbReference>
<evidence type="ECO:0000256" key="2">
    <source>
        <dbReference type="SAM" id="MobiDB-lite"/>
    </source>
</evidence>
<dbReference type="GO" id="GO:0005509">
    <property type="term" value="F:calcium ion binding"/>
    <property type="evidence" value="ECO:0007669"/>
    <property type="project" value="InterPro"/>
</dbReference>
<feature type="domain" description="EF-hand" evidence="3">
    <location>
        <begin position="470"/>
        <end position="505"/>
    </location>
</feature>
<name>A0A813L7U0_POLGL</name>
<evidence type="ECO:0000259" key="3">
    <source>
        <dbReference type="PROSITE" id="PS50222"/>
    </source>
</evidence>
<feature type="region of interest" description="Disordered" evidence="2">
    <location>
        <begin position="81"/>
        <end position="124"/>
    </location>
</feature>
<dbReference type="InterPro" id="IPR018247">
    <property type="entry name" value="EF_Hand_1_Ca_BS"/>
</dbReference>
<accession>A0A813L7U0</accession>
<dbReference type="SUPFAM" id="SSF47473">
    <property type="entry name" value="EF-hand"/>
    <property type="match status" value="1"/>
</dbReference>